<gene>
    <name evidence="6" type="ORF">BEL07_16800</name>
</gene>
<dbReference type="InterPro" id="IPR028098">
    <property type="entry name" value="Glyco_trans_4-like_N"/>
</dbReference>
<feature type="region of interest" description="Disordered" evidence="3">
    <location>
        <begin position="405"/>
        <end position="424"/>
    </location>
</feature>
<dbReference type="GO" id="GO:0016757">
    <property type="term" value="F:glycosyltransferase activity"/>
    <property type="evidence" value="ECO:0007669"/>
    <property type="project" value="UniProtKB-KW"/>
</dbReference>
<evidence type="ECO:0000256" key="1">
    <source>
        <dbReference type="ARBA" id="ARBA00022676"/>
    </source>
</evidence>
<keyword evidence="2 6" id="KW-0808">Transferase</keyword>
<feature type="domain" description="Glycosyl transferase family 1" evidence="4">
    <location>
        <begin position="230"/>
        <end position="362"/>
    </location>
</feature>
<evidence type="ECO:0000313" key="7">
    <source>
        <dbReference type="Proteomes" id="UP000178953"/>
    </source>
</evidence>
<dbReference type="Proteomes" id="UP000178953">
    <property type="component" value="Unassembled WGS sequence"/>
</dbReference>
<keyword evidence="1" id="KW-0328">Glycosyltransferase</keyword>
<dbReference type="Pfam" id="PF13439">
    <property type="entry name" value="Glyco_transf_4"/>
    <property type="match status" value="1"/>
</dbReference>
<protein>
    <submittedName>
        <fullName evidence="6">Glycosyl transferase</fullName>
    </submittedName>
</protein>
<keyword evidence="7" id="KW-1185">Reference proteome</keyword>
<dbReference type="GO" id="GO:1901137">
    <property type="term" value="P:carbohydrate derivative biosynthetic process"/>
    <property type="evidence" value="ECO:0007669"/>
    <property type="project" value="UniProtKB-ARBA"/>
</dbReference>
<evidence type="ECO:0000256" key="3">
    <source>
        <dbReference type="SAM" id="MobiDB-lite"/>
    </source>
</evidence>
<dbReference type="InterPro" id="IPR050194">
    <property type="entry name" value="Glycosyltransferase_grp1"/>
</dbReference>
<dbReference type="AlphaFoldDB" id="A0A1E8Q259"/>
<feature type="domain" description="Glycosyltransferase subfamily 4-like N-terminal" evidence="5">
    <location>
        <begin position="13"/>
        <end position="221"/>
    </location>
</feature>
<organism evidence="6 7">
    <name type="scientific">Mycolicibacterium grossiae</name>
    <dbReference type="NCBI Taxonomy" id="1552759"/>
    <lineage>
        <taxon>Bacteria</taxon>
        <taxon>Bacillati</taxon>
        <taxon>Actinomycetota</taxon>
        <taxon>Actinomycetes</taxon>
        <taxon>Mycobacteriales</taxon>
        <taxon>Mycobacteriaceae</taxon>
        <taxon>Mycolicibacterium</taxon>
    </lineage>
</organism>
<dbReference type="PANTHER" id="PTHR45947">
    <property type="entry name" value="SULFOQUINOVOSYL TRANSFERASE SQD2"/>
    <property type="match status" value="1"/>
</dbReference>
<proteinExistence type="predicted"/>
<evidence type="ECO:0000259" key="5">
    <source>
        <dbReference type="Pfam" id="PF13439"/>
    </source>
</evidence>
<dbReference type="Pfam" id="PF00534">
    <property type="entry name" value="Glycos_transf_1"/>
    <property type="match status" value="1"/>
</dbReference>
<accession>A0A1E8Q259</accession>
<comment type="caution">
    <text evidence="6">The sequence shown here is derived from an EMBL/GenBank/DDBJ whole genome shotgun (WGS) entry which is preliminary data.</text>
</comment>
<name>A0A1E8Q259_9MYCO</name>
<evidence type="ECO:0000256" key="2">
    <source>
        <dbReference type="ARBA" id="ARBA00022679"/>
    </source>
</evidence>
<reference evidence="6 7" key="1">
    <citation type="submission" date="2016-09" db="EMBL/GenBank/DDBJ databases">
        <title>genome sequence of Mycobacterium sp. 739 SCH.</title>
        <authorList>
            <person name="Greninger A.L."/>
            <person name="Qin X."/>
            <person name="Jerome K."/>
            <person name="Vora S."/>
            <person name="Quinn K."/>
        </authorList>
    </citation>
    <scope>NUCLEOTIDE SEQUENCE [LARGE SCALE GENOMIC DNA]</scope>
    <source>
        <strain evidence="6 7">SCH</strain>
    </source>
</reference>
<dbReference type="PANTHER" id="PTHR45947:SF13">
    <property type="entry name" value="TRANSFERASE"/>
    <property type="match status" value="1"/>
</dbReference>
<evidence type="ECO:0000313" key="6">
    <source>
        <dbReference type="EMBL" id="OFJ52642.1"/>
    </source>
</evidence>
<dbReference type="CDD" id="cd03801">
    <property type="entry name" value="GT4_PimA-like"/>
    <property type="match status" value="1"/>
</dbReference>
<dbReference type="Gene3D" id="3.40.50.2000">
    <property type="entry name" value="Glycogen Phosphorylase B"/>
    <property type="match status" value="2"/>
</dbReference>
<sequence>MLLNVNNYHFRGGGADGVYLDHAALMERAGWRCGYFSMRHARNEPTPWSRYFVDELEFRGDYPPAQRMKMAAKAVYSFEAQRKLRSLLSDARPDVAHLHNVYHHLSPSILSVLTEHEIPTVLTAHDLKIACPNYKMLDREGICERCKTGSVINVVRRRCVQNSLAASVVVAAESALQRSMQTYRRNVAAVIVPSRFYVEKFVEWGWPRERLVHIPNFIDASWFTPGYEPGDYFLYFGRLADEKGVATLLRAAASAGVRLVVAGTGPAEDELRSLATRLGGDVTFVGFRTGDALHDLVRGSRAVVLPSEWYENAPLSALEGFAMGKPLIGARIGGIPETIVEDVNGWTFASGDVADLADVLSRVDATPDAVIAERGRAARELVRQRFDPHTYVERVSALYQRLGVPTTTSSTGMPTRTTTMEGNG</sequence>
<dbReference type="InterPro" id="IPR001296">
    <property type="entry name" value="Glyco_trans_1"/>
</dbReference>
<dbReference type="SUPFAM" id="SSF53756">
    <property type="entry name" value="UDP-Glycosyltransferase/glycogen phosphorylase"/>
    <property type="match status" value="1"/>
</dbReference>
<dbReference type="EMBL" id="MCHX01000037">
    <property type="protein sequence ID" value="OFJ52642.1"/>
    <property type="molecule type" value="Genomic_DNA"/>
</dbReference>
<dbReference type="GO" id="GO:0008610">
    <property type="term" value="P:lipid biosynthetic process"/>
    <property type="evidence" value="ECO:0007669"/>
    <property type="project" value="UniProtKB-ARBA"/>
</dbReference>
<dbReference type="GO" id="GO:1903509">
    <property type="term" value="P:liposaccharide metabolic process"/>
    <property type="evidence" value="ECO:0007669"/>
    <property type="project" value="UniProtKB-ARBA"/>
</dbReference>
<evidence type="ECO:0000259" key="4">
    <source>
        <dbReference type="Pfam" id="PF00534"/>
    </source>
</evidence>